<dbReference type="PANTHER" id="PTHR32243:SF18">
    <property type="entry name" value="INNER MEMBRANE ABC TRANSPORTER PERMEASE PROTEIN YCJP"/>
    <property type="match status" value="1"/>
</dbReference>
<dbReference type="AlphaFoldDB" id="A0A8J6TTL7"/>
<dbReference type="EMBL" id="JACRTL010000001">
    <property type="protein sequence ID" value="MBC8609943.1"/>
    <property type="molecule type" value="Genomic_DNA"/>
</dbReference>
<feature type="transmembrane region" description="Helical" evidence="7">
    <location>
        <begin position="111"/>
        <end position="133"/>
    </location>
</feature>
<evidence type="ECO:0000256" key="6">
    <source>
        <dbReference type="ARBA" id="ARBA00023136"/>
    </source>
</evidence>
<feature type="transmembrane region" description="Helical" evidence="7">
    <location>
        <begin position="12"/>
        <end position="33"/>
    </location>
</feature>
<feature type="domain" description="ABC transmembrane type-1" evidence="8">
    <location>
        <begin position="73"/>
        <end position="268"/>
    </location>
</feature>
<accession>A0A8J6TTL7</accession>
<evidence type="ECO:0000313" key="9">
    <source>
        <dbReference type="EMBL" id="MBC8609943.1"/>
    </source>
</evidence>
<gene>
    <name evidence="9" type="ORF">H8702_02255</name>
</gene>
<evidence type="ECO:0000256" key="3">
    <source>
        <dbReference type="ARBA" id="ARBA00022475"/>
    </source>
</evidence>
<dbReference type="RefSeq" id="WP_093988364.1">
    <property type="nucleotide sequence ID" value="NZ_FYDD01000003.1"/>
</dbReference>
<name>A0A8J6TTL7_9FIRM</name>
<evidence type="ECO:0000256" key="7">
    <source>
        <dbReference type="RuleBase" id="RU363032"/>
    </source>
</evidence>
<comment type="subcellular location">
    <subcellularLocation>
        <location evidence="1 7">Cell membrane</location>
        <topology evidence="1 7">Multi-pass membrane protein</topology>
    </subcellularLocation>
</comment>
<dbReference type="SUPFAM" id="SSF161098">
    <property type="entry name" value="MetI-like"/>
    <property type="match status" value="1"/>
</dbReference>
<evidence type="ECO:0000256" key="5">
    <source>
        <dbReference type="ARBA" id="ARBA00022989"/>
    </source>
</evidence>
<dbReference type="CDD" id="cd06261">
    <property type="entry name" value="TM_PBP2"/>
    <property type="match status" value="1"/>
</dbReference>
<feature type="transmembrane region" description="Helical" evidence="7">
    <location>
        <begin position="145"/>
        <end position="165"/>
    </location>
</feature>
<keyword evidence="5 7" id="KW-1133">Transmembrane helix</keyword>
<keyword evidence="10" id="KW-1185">Reference proteome</keyword>
<reference evidence="9" key="1">
    <citation type="submission" date="2020-08" db="EMBL/GenBank/DDBJ databases">
        <title>Genome public.</title>
        <authorList>
            <person name="Liu C."/>
            <person name="Sun Q."/>
        </authorList>
    </citation>
    <scope>NUCLEOTIDE SEQUENCE</scope>
    <source>
        <strain evidence="9">NSJ-15</strain>
    </source>
</reference>
<dbReference type="OrthoDB" id="153186at2"/>
<evidence type="ECO:0000256" key="2">
    <source>
        <dbReference type="ARBA" id="ARBA00022448"/>
    </source>
</evidence>
<sequence>MNKRSRRILNGIRHWAVMIFTTIFVLFPFYWMVLTSLKPREELMASPPVWIPSFLDFNNYKLVWEQMPLLRYLGNSLFVSLMTTIVCLVLATFCGYSISRFVIRKPQKITTVMMILSQLIPGTLPFISFYFIMYNAGLTNTYQGLVIAYSVWAIPFCTLMMKSYFSQSVPIALEESATLDGCSKFGIFFRIAIPISVPGLVATSIFAFIQGWNEFMWASVMLSNNDMKPASVGIYDFIGQYGANSNISMSMTAAVMITLPAIIFFAFLQKYLISGLSAGAVKG</sequence>
<dbReference type="InterPro" id="IPR000515">
    <property type="entry name" value="MetI-like"/>
</dbReference>
<proteinExistence type="inferred from homology"/>
<dbReference type="GO" id="GO:0055085">
    <property type="term" value="P:transmembrane transport"/>
    <property type="evidence" value="ECO:0007669"/>
    <property type="project" value="InterPro"/>
</dbReference>
<dbReference type="GO" id="GO:0005886">
    <property type="term" value="C:plasma membrane"/>
    <property type="evidence" value="ECO:0007669"/>
    <property type="project" value="UniProtKB-SubCell"/>
</dbReference>
<evidence type="ECO:0000313" key="10">
    <source>
        <dbReference type="Proteomes" id="UP000632659"/>
    </source>
</evidence>
<evidence type="ECO:0000256" key="4">
    <source>
        <dbReference type="ARBA" id="ARBA00022692"/>
    </source>
</evidence>
<dbReference type="PANTHER" id="PTHR32243">
    <property type="entry name" value="MALTOSE TRANSPORT SYSTEM PERMEASE-RELATED"/>
    <property type="match status" value="1"/>
</dbReference>
<evidence type="ECO:0000259" key="8">
    <source>
        <dbReference type="PROSITE" id="PS50928"/>
    </source>
</evidence>
<feature type="transmembrane region" description="Helical" evidence="7">
    <location>
        <begin position="77"/>
        <end position="99"/>
    </location>
</feature>
<comment type="similarity">
    <text evidence="7">Belongs to the binding-protein-dependent transport system permease family.</text>
</comment>
<dbReference type="Proteomes" id="UP000632659">
    <property type="component" value="Unassembled WGS sequence"/>
</dbReference>
<keyword evidence="2 7" id="KW-0813">Transport</keyword>
<dbReference type="Pfam" id="PF00528">
    <property type="entry name" value="BPD_transp_1"/>
    <property type="match status" value="1"/>
</dbReference>
<keyword evidence="4 7" id="KW-0812">Transmembrane</keyword>
<keyword evidence="6 7" id="KW-0472">Membrane</keyword>
<evidence type="ECO:0000256" key="1">
    <source>
        <dbReference type="ARBA" id="ARBA00004651"/>
    </source>
</evidence>
<dbReference type="InterPro" id="IPR035906">
    <property type="entry name" value="MetI-like_sf"/>
</dbReference>
<dbReference type="PROSITE" id="PS50928">
    <property type="entry name" value="ABC_TM1"/>
    <property type="match status" value="1"/>
</dbReference>
<keyword evidence="3" id="KW-1003">Cell membrane</keyword>
<organism evidence="9 10">
    <name type="scientific">Massiliimalia timonensis</name>
    <dbReference type="NCBI Taxonomy" id="1987501"/>
    <lineage>
        <taxon>Bacteria</taxon>
        <taxon>Bacillati</taxon>
        <taxon>Bacillota</taxon>
        <taxon>Clostridia</taxon>
        <taxon>Eubacteriales</taxon>
        <taxon>Oscillospiraceae</taxon>
        <taxon>Massiliimalia</taxon>
    </lineage>
</organism>
<feature type="transmembrane region" description="Helical" evidence="7">
    <location>
        <begin position="185"/>
        <end position="209"/>
    </location>
</feature>
<dbReference type="InterPro" id="IPR050901">
    <property type="entry name" value="BP-dep_ABC_trans_perm"/>
</dbReference>
<comment type="caution">
    <text evidence="9">The sequence shown here is derived from an EMBL/GenBank/DDBJ whole genome shotgun (WGS) entry which is preliminary data.</text>
</comment>
<feature type="transmembrane region" description="Helical" evidence="7">
    <location>
        <begin position="247"/>
        <end position="268"/>
    </location>
</feature>
<protein>
    <submittedName>
        <fullName evidence="9">Carbohydrate ABC transporter permease</fullName>
    </submittedName>
</protein>
<dbReference type="Gene3D" id="1.10.3720.10">
    <property type="entry name" value="MetI-like"/>
    <property type="match status" value="1"/>
</dbReference>